<keyword evidence="3 8" id="KW-0812">Transmembrane</keyword>
<feature type="transmembrane region" description="Helical" evidence="8">
    <location>
        <begin position="470"/>
        <end position="492"/>
    </location>
</feature>
<feature type="transmembrane region" description="Helical" evidence="8">
    <location>
        <begin position="382"/>
        <end position="402"/>
    </location>
</feature>
<evidence type="ECO:0000256" key="7">
    <source>
        <dbReference type="ARBA" id="ARBA00023136"/>
    </source>
</evidence>
<evidence type="ECO:0000256" key="8">
    <source>
        <dbReference type="HAMAP-Rule" id="MF_02078"/>
    </source>
</evidence>
<dbReference type="NCBIfam" id="TIGR01695">
    <property type="entry name" value="murJ_mviN"/>
    <property type="match status" value="1"/>
</dbReference>
<comment type="function">
    <text evidence="8 9">Involved in peptidoglycan biosynthesis. Transports lipid-linked peptidoglycan precursors from the inner to the outer leaflet of the cytoplasmic membrane.</text>
</comment>
<keyword evidence="6 8" id="KW-1133">Transmembrane helix</keyword>
<keyword evidence="8 9" id="KW-0961">Cell wall biogenesis/degradation</keyword>
<dbReference type="GO" id="GO:0071555">
    <property type="term" value="P:cell wall organization"/>
    <property type="evidence" value="ECO:0007669"/>
    <property type="project" value="UniProtKB-UniRule"/>
</dbReference>
<dbReference type="PRINTS" id="PR01806">
    <property type="entry name" value="VIRFACTRMVIN"/>
</dbReference>
<dbReference type="PIRSF" id="PIRSF002869">
    <property type="entry name" value="MviN"/>
    <property type="match status" value="1"/>
</dbReference>
<dbReference type="InterPro" id="IPR004268">
    <property type="entry name" value="MurJ"/>
</dbReference>
<evidence type="ECO:0000256" key="1">
    <source>
        <dbReference type="ARBA" id="ARBA00004651"/>
    </source>
</evidence>
<feature type="transmembrane region" description="Helical" evidence="8">
    <location>
        <begin position="160"/>
        <end position="181"/>
    </location>
</feature>
<dbReference type="EMBL" id="LN890655">
    <property type="protein sequence ID" value="CUS02459.2"/>
    <property type="molecule type" value="Genomic_DNA"/>
</dbReference>
<evidence type="ECO:0000256" key="3">
    <source>
        <dbReference type="ARBA" id="ARBA00022692"/>
    </source>
</evidence>
<feature type="transmembrane region" description="Helical" evidence="8">
    <location>
        <begin position="408"/>
        <end position="429"/>
    </location>
</feature>
<keyword evidence="8 9" id="KW-0813">Transport</keyword>
<evidence type="ECO:0000256" key="2">
    <source>
        <dbReference type="ARBA" id="ARBA00022475"/>
    </source>
</evidence>
<feature type="transmembrane region" description="Helical" evidence="8">
    <location>
        <begin position="314"/>
        <end position="338"/>
    </location>
</feature>
<dbReference type="GO" id="GO:0008360">
    <property type="term" value="P:regulation of cell shape"/>
    <property type="evidence" value="ECO:0007669"/>
    <property type="project" value="UniProtKB-UniRule"/>
</dbReference>
<evidence type="ECO:0000256" key="5">
    <source>
        <dbReference type="ARBA" id="ARBA00022984"/>
    </source>
</evidence>
<dbReference type="AlphaFoldDB" id="A0A160T089"/>
<feature type="transmembrane region" description="Helical" evidence="8">
    <location>
        <begin position="441"/>
        <end position="464"/>
    </location>
</feature>
<feature type="transmembrane region" description="Helical" evidence="8">
    <location>
        <begin position="12"/>
        <end position="33"/>
    </location>
</feature>
<proteinExistence type="inferred from homology"/>
<keyword evidence="7 8" id="KW-0472">Membrane</keyword>
<keyword evidence="5 8" id="KW-0573">Peptidoglycan synthesis</keyword>
<feature type="transmembrane region" description="Helical" evidence="8">
    <location>
        <begin position="275"/>
        <end position="293"/>
    </location>
</feature>
<dbReference type="PANTHER" id="PTHR47019:SF1">
    <property type="entry name" value="LIPID II FLIPPASE MURJ"/>
    <property type="match status" value="1"/>
</dbReference>
<feature type="transmembrane region" description="Helical" evidence="8">
    <location>
        <begin position="133"/>
        <end position="153"/>
    </location>
</feature>
<comment type="pathway">
    <text evidence="8">Cell wall biogenesis; peptidoglycan biosynthesis.</text>
</comment>
<evidence type="ECO:0000256" key="6">
    <source>
        <dbReference type="ARBA" id="ARBA00022989"/>
    </source>
</evidence>
<feature type="transmembrane region" description="Helical" evidence="8">
    <location>
        <begin position="53"/>
        <end position="75"/>
    </location>
</feature>
<dbReference type="HAMAP" id="MF_02078">
    <property type="entry name" value="MurJ_MviN"/>
    <property type="match status" value="1"/>
</dbReference>
<dbReference type="InterPro" id="IPR051050">
    <property type="entry name" value="Lipid_II_flippase_MurJ/MviN"/>
</dbReference>
<comment type="similarity">
    <text evidence="8 9">Belongs to the MurJ/MviN family.</text>
</comment>
<organism evidence="10 11">
    <name type="scientific">Candidatus Promineifilum breve</name>
    <dbReference type="NCBI Taxonomy" id="1806508"/>
    <lineage>
        <taxon>Bacteria</taxon>
        <taxon>Bacillati</taxon>
        <taxon>Chloroflexota</taxon>
        <taxon>Ardenticatenia</taxon>
        <taxon>Candidatus Promineifilales</taxon>
        <taxon>Candidatus Promineifilaceae</taxon>
        <taxon>Candidatus Promineifilum</taxon>
    </lineage>
</organism>
<feature type="transmembrane region" description="Helical" evidence="8">
    <location>
        <begin position="230"/>
        <end position="255"/>
    </location>
</feature>
<protein>
    <recommendedName>
        <fullName evidence="8">Probable lipid II flippase MurJ</fullName>
    </recommendedName>
</protein>
<accession>A0A160T089</accession>
<keyword evidence="2 8" id="KW-1003">Cell membrane</keyword>
<dbReference type="GO" id="GO:0005886">
    <property type="term" value="C:plasma membrane"/>
    <property type="evidence" value="ECO:0007669"/>
    <property type="project" value="UniProtKB-SubCell"/>
</dbReference>
<reference evidence="10" key="1">
    <citation type="submission" date="2016-01" db="EMBL/GenBank/DDBJ databases">
        <authorList>
            <person name="Mcilroy J.S."/>
            <person name="Karst M S."/>
            <person name="Albertsen M."/>
        </authorList>
    </citation>
    <scope>NUCLEOTIDE SEQUENCE</scope>
    <source>
        <strain evidence="10">Cfx-K</strain>
    </source>
</reference>
<evidence type="ECO:0000313" key="10">
    <source>
        <dbReference type="EMBL" id="CUS02459.2"/>
    </source>
</evidence>
<dbReference type="GO" id="GO:0034204">
    <property type="term" value="P:lipid translocation"/>
    <property type="evidence" value="ECO:0007669"/>
    <property type="project" value="TreeGrafter"/>
</dbReference>
<evidence type="ECO:0000256" key="9">
    <source>
        <dbReference type="PIRNR" id="PIRNR002869"/>
    </source>
</evidence>
<feature type="transmembrane region" description="Helical" evidence="8">
    <location>
        <begin position="87"/>
        <end position="113"/>
    </location>
</feature>
<dbReference type="GO" id="GO:0009252">
    <property type="term" value="P:peptidoglycan biosynthetic process"/>
    <property type="evidence" value="ECO:0007669"/>
    <property type="project" value="UniProtKB-UniRule"/>
</dbReference>
<dbReference type="UniPathway" id="UPA00219"/>
<dbReference type="PANTHER" id="PTHR47019">
    <property type="entry name" value="LIPID II FLIPPASE MURJ"/>
    <property type="match status" value="1"/>
</dbReference>
<dbReference type="CDD" id="cd13123">
    <property type="entry name" value="MATE_MurJ_like"/>
    <property type="match status" value="1"/>
</dbReference>
<keyword evidence="11" id="KW-1185">Reference proteome</keyword>
<dbReference type="Pfam" id="PF03023">
    <property type="entry name" value="MurJ"/>
    <property type="match status" value="1"/>
</dbReference>
<evidence type="ECO:0000256" key="4">
    <source>
        <dbReference type="ARBA" id="ARBA00022960"/>
    </source>
</evidence>
<dbReference type="OrthoDB" id="9804143at2"/>
<evidence type="ECO:0000313" key="11">
    <source>
        <dbReference type="Proteomes" id="UP000215027"/>
    </source>
</evidence>
<comment type="subcellular location">
    <subcellularLocation>
        <location evidence="1 8">Cell membrane</location>
        <topology evidence="1 8">Multi-pass membrane protein</topology>
    </subcellularLocation>
</comment>
<dbReference type="KEGG" id="pbf:CFX0092_A0581"/>
<name>A0A160T089_9CHLR</name>
<dbReference type="Proteomes" id="UP000215027">
    <property type="component" value="Chromosome I"/>
</dbReference>
<dbReference type="RefSeq" id="WP_095042069.1">
    <property type="nucleotide sequence ID" value="NZ_LN890655.1"/>
</dbReference>
<feature type="transmembrane region" description="Helical" evidence="8">
    <location>
        <begin position="187"/>
        <end position="210"/>
    </location>
</feature>
<dbReference type="GO" id="GO:0015648">
    <property type="term" value="F:lipid-linked peptidoglycan transporter activity"/>
    <property type="evidence" value="ECO:0007669"/>
    <property type="project" value="UniProtKB-UniRule"/>
</dbReference>
<gene>
    <name evidence="8" type="primary">murJ</name>
    <name evidence="10" type="ORF">CFX0092_A0581</name>
</gene>
<sequence>MQRTRHLFRSSVIVIALFGLGKLIGLFRARLVAQAFGASPAFDAFTAANQLPEVFFVVIAGGSLAAAFIPIYSQYLNQESRAESTRLANTVLTLVILLLGGISAVGALFAPWLATHVLVPDFSPAQQQLTAQIMRVILIQTTIFGIGGVLSSLLNAHQHFFLPALATLALDVGYFFGLFFLVPSLGIMGLAWGTVVGGVLFVLIQLPGLVRYRLRYRPQLAVKMRGIGELVRLMGPRIVTLGMIQIADLLIIRLASGLPAGATSSYFYGYGLMQFPQTLFGTAIALVVFPTLAELYNARDIDGLKRTASNTLAIIWTLTVPAAALTVLLGRPIIVFLFQGGAFDEQATRLVYAVLAAFSLRIVSESTLEIVVRLFYARHNTLVPMLTYLGWFALTALLSLLLVRPWGVVGLAAATTIGFTALAVVLFALNRRELNGLGGRPLALALLRAVAATALMSAAIWLVGRFVTGTILFLGVGLLVGGLVYLAATWLLGGRELATLWGLVRSRNKAEKPLI</sequence>
<keyword evidence="4 8" id="KW-0133">Cell shape</keyword>